<evidence type="ECO:0000313" key="3">
    <source>
        <dbReference type="Proteomes" id="UP000305067"/>
    </source>
</evidence>
<accession>A0A5C3Q7R0</accession>
<name>A0A5C3Q7R0_9AGAR</name>
<proteinExistence type="predicted"/>
<evidence type="ECO:0000313" key="2">
    <source>
        <dbReference type="EMBL" id="TFK97801.1"/>
    </source>
</evidence>
<sequence length="461" mass="52392">MNFLVDQKLLVNKPYDNTTTLKSQKNYIRYGGAWVDNPGEDDWDWVDHASCWLYRLTELLTIERTARIWRYTSPAGIGISVGLRVYKIIQHSRNCASEDIDLEFVPVMVDGRSPEYSITSDYPGRRSLVGRERRKTDYSYETTVFIMDLAPGGDKDHIYRLDQIRPQIRDDAAISFYFALPQPSFETSINQDSNRLLVLGSSIIDSTSISYAGEGWLDRDLDKGSVLEVAMSAGFLDFRGLETQRFKSIKIPGEPFEFTFIVLEGTSTMARQVYSQIYQTDRRFYEFDPNKQLSNPIDGNFTLLGFIYSPSFATLEEDAADIVFARAQILLLVRVTVQYLKRYEVQVVEASTRQNRSNYLYIEPDGAVDETRSQSQSENQEAHVVRRASNSGSVPSMTPEPLEIRGVLRDLVERMNAIERPPPYVDGQEGESRPHAHAILTSLLIRSSSEMVVESKGDAVS</sequence>
<keyword evidence="3" id="KW-1185">Reference proteome</keyword>
<organism evidence="2 3">
    <name type="scientific">Pterulicium gracile</name>
    <dbReference type="NCBI Taxonomy" id="1884261"/>
    <lineage>
        <taxon>Eukaryota</taxon>
        <taxon>Fungi</taxon>
        <taxon>Dikarya</taxon>
        <taxon>Basidiomycota</taxon>
        <taxon>Agaricomycotina</taxon>
        <taxon>Agaricomycetes</taxon>
        <taxon>Agaricomycetidae</taxon>
        <taxon>Agaricales</taxon>
        <taxon>Pleurotineae</taxon>
        <taxon>Pterulaceae</taxon>
        <taxon>Pterulicium</taxon>
    </lineage>
</organism>
<evidence type="ECO:0000256" key="1">
    <source>
        <dbReference type="SAM" id="MobiDB-lite"/>
    </source>
</evidence>
<dbReference type="Proteomes" id="UP000305067">
    <property type="component" value="Unassembled WGS sequence"/>
</dbReference>
<gene>
    <name evidence="2" type="ORF">BDV98DRAFT_585345</name>
</gene>
<feature type="region of interest" description="Disordered" evidence="1">
    <location>
        <begin position="366"/>
        <end position="400"/>
    </location>
</feature>
<protein>
    <submittedName>
        <fullName evidence="2">Uncharacterized protein</fullName>
    </submittedName>
</protein>
<dbReference type="AlphaFoldDB" id="A0A5C3Q7R0"/>
<reference evidence="2 3" key="1">
    <citation type="journal article" date="2019" name="Nat. Ecol. Evol.">
        <title>Megaphylogeny resolves global patterns of mushroom evolution.</title>
        <authorList>
            <person name="Varga T."/>
            <person name="Krizsan K."/>
            <person name="Foldi C."/>
            <person name="Dima B."/>
            <person name="Sanchez-Garcia M."/>
            <person name="Sanchez-Ramirez S."/>
            <person name="Szollosi G.J."/>
            <person name="Szarkandi J.G."/>
            <person name="Papp V."/>
            <person name="Albert L."/>
            <person name="Andreopoulos W."/>
            <person name="Angelini C."/>
            <person name="Antonin V."/>
            <person name="Barry K.W."/>
            <person name="Bougher N.L."/>
            <person name="Buchanan P."/>
            <person name="Buyck B."/>
            <person name="Bense V."/>
            <person name="Catcheside P."/>
            <person name="Chovatia M."/>
            <person name="Cooper J."/>
            <person name="Damon W."/>
            <person name="Desjardin D."/>
            <person name="Finy P."/>
            <person name="Geml J."/>
            <person name="Haridas S."/>
            <person name="Hughes K."/>
            <person name="Justo A."/>
            <person name="Karasinski D."/>
            <person name="Kautmanova I."/>
            <person name="Kiss B."/>
            <person name="Kocsube S."/>
            <person name="Kotiranta H."/>
            <person name="LaButti K.M."/>
            <person name="Lechner B.E."/>
            <person name="Liimatainen K."/>
            <person name="Lipzen A."/>
            <person name="Lukacs Z."/>
            <person name="Mihaltcheva S."/>
            <person name="Morgado L.N."/>
            <person name="Niskanen T."/>
            <person name="Noordeloos M.E."/>
            <person name="Ohm R.A."/>
            <person name="Ortiz-Santana B."/>
            <person name="Ovrebo C."/>
            <person name="Racz N."/>
            <person name="Riley R."/>
            <person name="Savchenko A."/>
            <person name="Shiryaev A."/>
            <person name="Soop K."/>
            <person name="Spirin V."/>
            <person name="Szebenyi C."/>
            <person name="Tomsovsky M."/>
            <person name="Tulloss R.E."/>
            <person name="Uehling J."/>
            <person name="Grigoriev I.V."/>
            <person name="Vagvolgyi C."/>
            <person name="Papp T."/>
            <person name="Martin F.M."/>
            <person name="Miettinen O."/>
            <person name="Hibbett D.S."/>
            <person name="Nagy L.G."/>
        </authorList>
    </citation>
    <scope>NUCLEOTIDE SEQUENCE [LARGE SCALE GENOMIC DNA]</scope>
    <source>
        <strain evidence="2 3">CBS 309.79</strain>
    </source>
</reference>
<dbReference type="EMBL" id="ML178844">
    <property type="protein sequence ID" value="TFK97801.1"/>
    <property type="molecule type" value="Genomic_DNA"/>
</dbReference>